<evidence type="ECO:0000256" key="3">
    <source>
        <dbReference type="ARBA" id="ARBA00023163"/>
    </source>
</evidence>
<proteinExistence type="predicted"/>
<dbReference type="GO" id="GO:0001228">
    <property type="term" value="F:DNA-binding transcription activator activity, RNA polymerase II-specific"/>
    <property type="evidence" value="ECO:0007669"/>
    <property type="project" value="TreeGrafter"/>
</dbReference>
<dbReference type="GeneID" id="25415470"/>
<feature type="compositionally biased region" description="Basic and acidic residues" evidence="5">
    <location>
        <begin position="259"/>
        <end position="268"/>
    </location>
</feature>
<reference evidence="7 8" key="1">
    <citation type="journal article" date="2014" name="BMC Genomics">
        <title>Genome sequencing of four Aureobasidium pullulans varieties: biotechnological potential, stress tolerance, and description of new species.</title>
        <authorList>
            <person name="Gostin Ar C."/>
            <person name="Ohm R.A."/>
            <person name="Kogej T."/>
            <person name="Sonjak S."/>
            <person name="Turk M."/>
            <person name="Zajc J."/>
            <person name="Zalar P."/>
            <person name="Grube M."/>
            <person name="Sun H."/>
            <person name="Han J."/>
            <person name="Sharma A."/>
            <person name="Chiniquy J."/>
            <person name="Ngan C.Y."/>
            <person name="Lipzen A."/>
            <person name="Barry K."/>
            <person name="Grigoriev I.V."/>
            <person name="Gunde-Cimerman N."/>
        </authorList>
    </citation>
    <scope>NUCLEOTIDE SEQUENCE [LARGE SCALE GENOMIC DNA]</scope>
    <source>
        <strain evidence="7 8">CBS 147.97</strain>
    </source>
</reference>
<keyword evidence="3" id="KW-0804">Transcription</keyword>
<gene>
    <name evidence="7" type="ORF">M436DRAFT_74428</name>
</gene>
<protein>
    <recommendedName>
        <fullName evidence="6">HMG box domain-containing protein</fullName>
    </recommendedName>
</protein>
<dbReference type="Proteomes" id="UP000027730">
    <property type="component" value="Unassembled WGS sequence"/>
</dbReference>
<keyword evidence="4" id="KW-0539">Nucleus</keyword>
<name>A0A074WNP4_9PEZI</name>
<feature type="compositionally biased region" description="Low complexity" evidence="5">
    <location>
        <begin position="223"/>
        <end position="234"/>
    </location>
</feature>
<evidence type="ECO:0000256" key="4">
    <source>
        <dbReference type="PROSITE-ProRule" id="PRU00267"/>
    </source>
</evidence>
<feature type="region of interest" description="Disordered" evidence="5">
    <location>
        <begin position="1"/>
        <end position="33"/>
    </location>
</feature>
<dbReference type="Gene3D" id="1.10.30.10">
    <property type="entry name" value="High mobility group box domain"/>
    <property type="match status" value="1"/>
</dbReference>
<feature type="region of interest" description="Disordered" evidence="5">
    <location>
        <begin position="604"/>
        <end position="631"/>
    </location>
</feature>
<dbReference type="GO" id="GO:0030154">
    <property type="term" value="P:cell differentiation"/>
    <property type="evidence" value="ECO:0007669"/>
    <property type="project" value="TreeGrafter"/>
</dbReference>
<dbReference type="GO" id="GO:0005634">
    <property type="term" value="C:nucleus"/>
    <property type="evidence" value="ECO:0007669"/>
    <property type="project" value="UniProtKB-UniRule"/>
</dbReference>
<feature type="compositionally biased region" description="Pro residues" evidence="5">
    <location>
        <begin position="423"/>
        <end position="436"/>
    </location>
</feature>
<feature type="compositionally biased region" description="Basic and acidic residues" evidence="5">
    <location>
        <begin position="604"/>
        <end position="615"/>
    </location>
</feature>
<dbReference type="STRING" id="1043004.A0A074WNP4"/>
<dbReference type="GO" id="GO:0000978">
    <property type="term" value="F:RNA polymerase II cis-regulatory region sequence-specific DNA binding"/>
    <property type="evidence" value="ECO:0007669"/>
    <property type="project" value="TreeGrafter"/>
</dbReference>
<feature type="compositionally biased region" description="Low complexity" evidence="5">
    <location>
        <begin position="11"/>
        <end position="24"/>
    </location>
</feature>
<organism evidence="7 8">
    <name type="scientific">Aureobasidium namibiae CBS 147.97</name>
    <dbReference type="NCBI Taxonomy" id="1043004"/>
    <lineage>
        <taxon>Eukaryota</taxon>
        <taxon>Fungi</taxon>
        <taxon>Dikarya</taxon>
        <taxon>Ascomycota</taxon>
        <taxon>Pezizomycotina</taxon>
        <taxon>Dothideomycetes</taxon>
        <taxon>Dothideomycetidae</taxon>
        <taxon>Dothideales</taxon>
        <taxon>Saccotheciaceae</taxon>
        <taxon>Aureobasidium</taxon>
    </lineage>
</organism>
<dbReference type="EMBL" id="KL584714">
    <property type="protein sequence ID" value="KEQ71362.1"/>
    <property type="molecule type" value="Genomic_DNA"/>
</dbReference>
<evidence type="ECO:0000256" key="5">
    <source>
        <dbReference type="SAM" id="MobiDB-lite"/>
    </source>
</evidence>
<dbReference type="FunFam" id="1.10.30.10:FF:000041">
    <property type="entry name" value="HMG box family protein"/>
    <property type="match status" value="1"/>
</dbReference>
<keyword evidence="1" id="KW-0805">Transcription regulation</keyword>
<dbReference type="SMART" id="SM00398">
    <property type="entry name" value="HMG"/>
    <property type="match status" value="1"/>
</dbReference>
<dbReference type="PANTHER" id="PTHR10270:SF320">
    <property type="entry name" value="BOX TRANSCRIPTIONAL REGULATOR, PUTATIVE (AFU_ORTHOLOGUE AFUA_4G10820)-RELATED"/>
    <property type="match status" value="1"/>
</dbReference>
<feature type="DNA-binding region" description="HMG box" evidence="4">
    <location>
        <begin position="146"/>
        <end position="214"/>
    </location>
</feature>
<dbReference type="RefSeq" id="XP_013425676.1">
    <property type="nucleotide sequence ID" value="XM_013570222.1"/>
</dbReference>
<dbReference type="Pfam" id="PF00505">
    <property type="entry name" value="HMG_box"/>
    <property type="match status" value="1"/>
</dbReference>
<dbReference type="InterPro" id="IPR050140">
    <property type="entry name" value="SRY-related_HMG-box_TF-like"/>
</dbReference>
<feature type="compositionally biased region" description="Polar residues" evidence="5">
    <location>
        <begin position="54"/>
        <end position="84"/>
    </location>
</feature>
<dbReference type="PANTHER" id="PTHR10270">
    <property type="entry name" value="SOX TRANSCRIPTION FACTOR"/>
    <property type="match status" value="1"/>
</dbReference>
<evidence type="ECO:0000313" key="7">
    <source>
        <dbReference type="EMBL" id="KEQ71362.1"/>
    </source>
</evidence>
<feature type="region of interest" description="Disordered" evidence="5">
    <location>
        <begin position="206"/>
        <end position="495"/>
    </location>
</feature>
<feature type="compositionally biased region" description="Polar residues" evidence="5">
    <location>
        <begin position="461"/>
        <end position="487"/>
    </location>
</feature>
<evidence type="ECO:0000313" key="8">
    <source>
        <dbReference type="Proteomes" id="UP000027730"/>
    </source>
</evidence>
<feature type="compositionally biased region" description="Basic and acidic residues" evidence="5">
    <location>
        <begin position="88"/>
        <end position="111"/>
    </location>
</feature>
<dbReference type="HOGENOM" id="CLU_010453_0_1_1"/>
<accession>A0A074WNP4</accession>
<feature type="compositionally biased region" description="Polar residues" evidence="5">
    <location>
        <begin position="354"/>
        <end position="364"/>
    </location>
</feature>
<sequence length="755" mass="82837">MSVIRVPLSESRFSTLSPTTTSSTAEPSHAQPQIVFTRQLWERTMPSAEHDDLSTSSQGIASDGSVNSRRVSTNISIAPQLQHSPKSRLADRPLTPEESPPFRDHQKRSADALDQDELQDVSPSHTRDGSTESLVNFCLCQPEPKVPRPRNAFILYRQNRQAAVVAQNPGLANPDISKIIGEQWRNEPEGEKNRWKVFAEEEKLQHQQRYPSYRYQPKRSGRRGSVSSESGFSQSDHRKCQKCGGRTIIHPTPSTPSSARERLDKPHSLETSPSSAYPHPPRLNAFQLPPPTPSSTTTPSTRYLPMLNNLSLSSPRPRNMTNGRPSQPFMIQRGEDEHSSILSPDSKRRRFESPQGTYVMSTRTMPPRHNAGPGTPFPFGPQGQPHIQQNQQMGPPHQFPPPPGGQHIRRESLPRPADLLRGPVPPNMMGPPPRPGPGYSQHRASQGQRTGGPELSLTLPPLQSGTMSGPPTATRTGPGQPSSGNRGSDSKEPDRRSVGEIIMSMSFMAKVQILGRVAPPLPASDNNNKTRATIIAIEGDDAEAARNVTDWLEEFLGREGDMVVKVVEGPQLPEAKDGQEVDIPELLRTVAEWHDNGKKMVEQLARGGKERKDSDSSSQSGLAGDSEAMEVDSCHGSSRTVILLRTYTVTAANAFASRMALSDAYKAADHWQWTATLWRGVVGPDMTVYVKEADKAEEGGKGGVEIKEENRVMAVRRFKGSEENGGVEGIEAGALRRLGFEVGEWVRSGGAAKKE</sequence>
<dbReference type="InterPro" id="IPR036910">
    <property type="entry name" value="HMG_box_dom_sf"/>
</dbReference>
<dbReference type="SUPFAM" id="SSF47095">
    <property type="entry name" value="HMG-box"/>
    <property type="match status" value="1"/>
</dbReference>
<feature type="compositionally biased region" description="Low complexity" evidence="5">
    <location>
        <begin position="380"/>
        <end position="396"/>
    </location>
</feature>
<dbReference type="AlphaFoldDB" id="A0A074WNP4"/>
<feature type="domain" description="HMG box" evidence="6">
    <location>
        <begin position="146"/>
        <end position="214"/>
    </location>
</feature>
<dbReference type="CDD" id="cd01389">
    <property type="entry name" value="HMG-box_ROX1-like"/>
    <property type="match status" value="1"/>
</dbReference>
<dbReference type="InterPro" id="IPR009071">
    <property type="entry name" value="HMG_box_dom"/>
</dbReference>
<keyword evidence="2 4" id="KW-0238">DNA-binding</keyword>
<dbReference type="OrthoDB" id="6247875at2759"/>
<evidence type="ECO:0000256" key="2">
    <source>
        <dbReference type="ARBA" id="ARBA00023125"/>
    </source>
</evidence>
<feature type="region of interest" description="Disordered" evidence="5">
    <location>
        <begin position="47"/>
        <end position="131"/>
    </location>
</feature>
<evidence type="ECO:0000259" key="6">
    <source>
        <dbReference type="PROSITE" id="PS50118"/>
    </source>
</evidence>
<feature type="compositionally biased region" description="Low complexity" evidence="5">
    <location>
        <begin position="294"/>
        <end position="319"/>
    </location>
</feature>
<keyword evidence="8" id="KW-1185">Reference proteome</keyword>
<dbReference type="PROSITE" id="PS50118">
    <property type="entry name" value="HMG_BOX_2"/>
    <property type="match status" value="1"/>
</dbReference>
<dbReference type="GO" id="GO:0000122">
    <property type="term" value="P:negative regulation of transcription by RNA polymerase II"/>
    <property type="evidence" value="ECO:0007669"/>
    <property type="project" value="TreeGrafter"/>
</dbReference>
<evidence type="ECO:0000256" key="1">
    <source>
        <dbReference type="ARBA" id="ARBA00023015"/>
    </source>
</evidence>